<name>A0A9X2KBK1_9MICO</name>
<proteinExistence type="predicted"/>
<reference evidence="4" key="1">
    <citation type="submission" date="2022-06" db="EMBL/GenBank/DDBJ databases">
        <title>Sequencing the genomes of 1000 actinobacteria strains.</title>
        <authorList>
            <person name="Klenk H.-P."/>
        </authorList>
    </citation>
    <scope>NUCLEOTIDE SEQUENCE</scope>
    <source>
        <strain evidence="4">DSM 22016</strain>
    </source>
</reference>
<feature type="compositionally biased region" description="Pro residues" evidence="1">
    <location>
        <begin position="51"/>
        <end position="89"/>
    </location>
</feature>
<feature type="signal peptide" evidence="3">
    <location>
        <begin position="1"/>
        <end position="33"/>
    </location>
</feature>
<dbReference type="EMBL" id="JAMZDY010000001">
    <property type="protein sequence ID" value="MCP2371468.1"/>
    <property type="molecule type" value="Genomic_DNA"/>
</dbReference>
<dbReference type="Proteomes" id="UP001139722">
    <property type="component" value="Unassembled WGS sequence"/>
</dbReference>
<keyword evidence="2" id="KW-1133">Transmembrane helix</keyword>
<evidence type="ECO:0000313" key="4">
    <source>
        <dbReference type="EMBL" id="MCP2371468.1"/>
    </source>
</evidence>
<keyword evidence="2" id="KW-0812">Transmembrane</keyword>
<feature type="chain" id="PRO_5040892987" evidence="3">
    <location>
        <begin position="34"/>
        <end position="510"/>
    </location>
</feature>
<accession>A0A9X2KBK1</accession>
<comment type="caution">
    <text evidence="4">The sequence shown here is derived from an EMBL/GenBank/DDBJ whole genome shotgun (WGS) entry which is preliminary data.</text>
</comment>
<sequence>MSIATRSRLGLGLAAGAAVAAVSLILTPLAAIADDAAEPVAVEAPAAAEPAPAPAPEPAAEPATDPAPEPEPAPEPAAEPEPAPAPEPPAVVIADPGTTAEDALAEAVDEPTVTLFAAPAPAAAGDAAAPAAAPAAAAAPAPGDPCYPAVCIDNGTILLAVNPTGELNTYDGTGSAAGPGDVGLNYLPTNHDATSPGCLCEGWGVADPASGIWGGANLDTEGAGGTNLTVESFETTASTANSVVIVSDADRPVFRVTHEYVPSPATPNLYQVNVTIENLTGDTIATVQYRRVMDWDIEPTAFSEFVTIDGGTASALRYTSDDGFASPNPLSGPSFLNFEGNAVDNGPADHGALFDFAFGPLAAGRSLSFVIFYGAAANEEEARRALAAVGAEAYSFGQSDLDPTTGTPNTFIFAFGKIGGRAIFEAPVPAAPNPEAPAPTVGEPAAPAAPVAVVVPASVAEAAVADDTIEAAPTLASTGVESGALVWIALAVLLAGAGALGAGALRRVRG</sequence>
<feature type="region of interest" description="Disordered" evidence="1">
    <location>
        <begin position="43"/>
        <end position="94"/>
    </location>
</feature>
<keyword evidence="2" id="KW-0472">Membrane</keyword>
<feature type="transmembrane region" description="Helical" evidence="2">
    <location>
        <begin position="484"/>
        <end position="505"/>
    </location>
</feature>
<dbReference type="OrthoDB" id="5003858at2"/>
<evidence type="ECO:0000313" key="5">
    <source>
        <dbReference type="Proteomes" id="UP001139722"/>
    </source>
</evidence>
<dbReference type="AlphaFoldDB" id="A0A9X2KBK1"/>
<evidence type="ECO:0000256" key="2">
    <source>
        <dbReference type="SAM" id="Phobius"/>
    </source>
</evidence>
<evidence type="ECO:0000256" key="1">
    <source>
        <dbReference type="SAM" id="MobiDB-lite"/>
    </source>
</evidence>
<keyword evidence="5" id="KW-1185">Reference proteome</keyword>
<evidence type="ECO:0000256" key="3">
    <source>
        <dbReference type="SAM" id="SignalP"/>
    </source>
</evidence>
<protein>
    <submittedName>
        <fullName evidence="4">Outer membrane biosynthesis protein TonB</fullName>
    </submittedName>
</protein>
<organism evidence="4 5">
    <name type="scientific">Agromyces terreus</name>
    <dbReference type="NCBI Taxonomy" id="424795"/>
    <lineage>
        <taxon>Bacteria</taxon>
        <taxon>Bacillati</taxon>
        <taxon>Actinomycetota</taxon>
        <taxon>Actinomycetes</taxon>
        <taxon>Micrococcales</taxon>
        <taxon>Microbacteriaceae</taxon>
        <taxon>Agromyces</taxon>
    </lineage>
</organism>
<keyword evidence="3" id="KW-0732">Signal</keyword>
<dbReference type="RefSeq" id="WP_157000108.1">
    <property type="nucleotide sequence ID" value="NZ_JAMZDY010000001.1"/>
</dbReference>
<gene>
    <name evidence="4" type="ORF">BJ978_002144</name>
</gene>